<evidence type="ECO:0000313" key="3">
    <source>
        <dbReference type="Proteomes" id="UP000054321"/>
    </source>
</evidence>
<reference evidence="2 3" key="1">
    <citation type="submission" date="2014-04" db="EMBL/GenBank/DDBJ databases">
        <authorList>
            <consortium name="DOE Joint Genome Institute"/>
            <person name="Kuo A."/>
            <person name="Martino E."/>
            <person name="Perotto S."/>
            <person name="Kohler A."/>
            <person name="Nagy L.G."/>
            <person name="Floudas D."/>
            <person name="Copeland A."/>
            <person name="Barry K.W."/>
            <person name="Cichocki N."/>
            <person name="Veneault-Fourrey C."/>
            <person name="LaButti K."/>
            <person name="Lindquist E.A."/>
            <person name="Lipzen A."/>
            <person name="Lundell T."/>
            <person name="Morin E."/>
            <person name="Murat C."/>
            <person name="Sun H."/>
            <person name="Tunlid A."/>
            <person name="Henrissat B."/>
            <person name="Grigoriev I.V."/>
            <person name="Hibbett D.S."/>
            <person name="Martin F."/>
            <person name="Nordberg H.P."/>
            <person name="Cantor M.N."/>
            <person name="Hua S.X."/>
        </authorList>
    </citation>
    <scope>NUCLEOTIDE SEQUENCE [LARGE SCALE GENOMIC DNA]</scope>
    <source>
        <strain evidence="2 3">Zn</strain>
    </source>
</reference>
<keyword evidence="3" id="KW-1185">Reference proteome</keyword>
<dbReference type="HOGENOM" id="CLU_2184720_0_0_1"/>
<name>A0A0C3DUK1_OIDMZ</name>
<dbReference type="AlphaFoldDB" id="A0A0C3DUK1"/>
<sequence>MSSSASQSHLKLLEVEISDKRKTEDALREQIRIKQEAIEALYAQINDLQDQQLHSSIAPDEVGLLRQRRHLRELCEGLKKDKRNLQEQLRNVLVDIERLQTSWKSSWSN</sequence>
<evidence type="ECO:0000256" key="1">
    <source>
        <dbReference type="SAM" id="Coils"/>
    </source>
</evidence>
<dbReference type="InParanoid" id="A0A0C3DUK1"/>
<reference evidence="3" key="2">
    <citation type="submission" date="2015-01" db="EMBL/GenBank/DDBJ databases">
        <title>Evolutionary Origins and Diversification of the Mycorrhizal Mutualists.</title>
        <authorList>
            <consortium name="DOE Joint Genome Institute"/>
            <consortium name="Mycorrhizal Genomics Consortium"/>
            <person name="Kohler A."/>
            <person name="Kuo A."/>
            <person name="Nagy L.G."/>
            <person name="Floudas D."/>
            <person name="Copeland A."/>
            <person name="Barry K.W."/>
            <person name="Cichocki N."/>
            <person name="Veneault-Fourrey C."/>
            <person name="LaButti K."/>
            <person name="Lindquist E.A."/>
            <person name="Lipzen A."/>
            <person name="Lundell T."/>
            <person name="Morin E."/>
            <person name="Murat C."/>
            <person name="Riley R."/>
            <person name="Ohm R."/>
            <person name="Sun H."/>
            <person name="Tunlid A."/>
            <person name="Henrissat B."/>
            <person name="Grigoriev I.V."/>
            <person name="Hibbett D.S."/>
            <person name="Martin F."/>
        </authorList>
    </citation>
    <scope>NUCLEOTIDE SEQUENCE [LARGE SCALE GENOMIC DNA]</scope>
    <source>
        <strain evidence="3">Zn</strain>
    </source>
</reference>
<organism evidence="2 3">
    <name type="scientific">Oidiodendron maius (strain Zn)</name>
    <dbReference type="NCBI Taxonomy" id="913774"/>
    <lineage>
        <taxon>Eukaryota</taxon>
        <taxon>Fungi</taxon>
        <taxon>Dikarya</taxon>
        <taxon>Ascomycota</taxon>
        <taxon>Pezizomycotina</taxon>
        <taxon>Leotiomycetes</taxon>
        <taxon>Leotiomycetes incertae sedis</taxon>
        <taxon>Myxotrichaceae</taxon>
        <taxon>Oidiodendron</taxon>
    </lineage>
</organism>
<keyword evidence="1" id="KW-0175">Coiled coil</keyword>
<evidence type="ECO:0000313" key="2">
    <source>
        <dbReference type="EMBL" id="KIN05753.1"/>
    </source>
</evidence>
<feature type="coiled-coil region" evidence="1">
    <location>
        <begin position="10"/>
        <end position="102"/>
    </location>
</feature>
<protein>
    <submittedName>
        <fullName evidence="2">Uncharacterized protein</fullName>
    </submittedName>
</protein>
<gene>
    <name evidence="2" type="ORF">OIDMADRAFT_24135</name>
</gene>
<dbReference type="EMBL" id="KN832871">
    <property type="protein sequence ID" value="KIN05753.1"/>
    <property type="molecule type" value="Genomic_DNA"/>
</dbReference>
<proteinExistence type="predicted"/>
<accession>A0A0C3DUK1</accession>
<dbReference type="Proteomes" id="UP000054321">
    <property type="component" value="Unassembled WGS sequence"/>
</dbReference>